<feature type="transmembrane region" description="Helical" evidence="1">
    <location>
        <begin position="51"/>
        <end position="69"/>
    </location>
</feature>
<dbReference type="AlphaFoldDB" id="R2T988"/>
<keyword evidence="1" id="KW-0812">Transmembrane</keyword>
<dbReference type="EMBL" id="AJAS01000013">
    <property type="protein sequence ID" value="EOI01624.1"/>
    <property type="molecule type" value="Genomic_DNA"/>
</dbReference>
<feature type="transmembrane region" description="Helical" evidence="1">
    <location>
        <begin position="25"/>
        <end position="45"/>
    </location>
</feature>
<evidence type="ECO:0000256" key="1">
    <source>
        <dbReference type="SAM" id="Phobius"/>
    </source>
</evidence>
<protein>
    <submittedName>
        <fullName evidence="2">Uncharacterized protein</fullName>
    </submittedName>
</protein>
<proteinExistence type="predicted"/>
<evidence type="ECO:0000313" key="4">
    <source>
        <dbReference type="Proteomes" id="UP000013781"/>
    </source>
</evidence>
<dbReference type="Proteomes" id="UP000013781">
    <property type="component" value="Unassembled WGS sequence"/>
</dbReference>
<name>R2T988_9ENTE</name>
<dbReference type="RefSeq" id="WP_010764425.1">
    <property type="nucleotide sequence ID" value="NZ_ASWB01000001.1"/>
</dbReference>
<evidence type="ECO:0000313" key="5">
    <source>
        <dbReference type="Proteomes" id="UP000014157"/>
    </source>
</evidence>
<evidence type="ECO:0000313" key="2">
    <source>
        <dbReference type="EMBL" id="EOI01624.1"/>
    </source>
</evidence>
<dbReference type="PATRIC" id="fig|1158609.3.peg.986"/>
<dbReference type="Proteomes" id="UP000014157">
    <property type="component" value="Unassembled WGS sequence"/>
</dbReference>
<comment type="caution">
    <text evidence="2">The sequence shown here is derived from an EMBL/GenBank/DDBJ whole genome shotgun (WGS) entry which is preliminary data.</text>
</comment>
<gene>
    <name evidence="3" type="ORF">I586_00835</name>
    <name evidence="2" type="ORF">UAY_01032</name>
</gene>
<keyword evidence="5" id="KW-1185">Reference proteome</keyword>
<keyword evidence="1" id="KW-1133">Transmembrane helix</keyword>
<sequence>MRRQMKEEQKTAAEYVKEVKRLRTYWLILGIIGFVLFIPLLTLIILHDNVATFILFFLLFLLLTISLKIRKRVLQIRTILTMNCDHRKYTEINLQLVERPFYNKIGISNYKNYFQAMSDYYDGDFVGMTGHLEGINLEKGTLDLKLQYYNLLGNYYKESNDLQGLKQTIDDVRALRNQKKFPKRLIPFYDSLETIFHRHYLVLTNDKKLLTKLFDFLATEQELLKKVSIHFEIGRSYFNSATFAQAEKHLNYVIEHGEKTYYALYAQQIIEKMNEEDWADF</sequence>
<dbReference type="OrthoDB" id="2193276at2"/>
<dbReference type="HOGENOM" id="CLU_989501_0_0_9"/>
<reference evidence="2 4" key="1">
    <citation type="submission" date="2013-02" db="EMBL/GenBank/DDBJ databases">
        <title>The Genome Sequence of Enterococcus moraviensis BAA-383.</title>
        <authorList>
            <consortium name="The Broad Institute Genome Sequencing Platform"/>
            <consortium name="The Broad Institute Genome Sequencing Center for Infectious Disease"/>
            <person name="Earl A.M."/>
            <person name="Gilmore M.S."/>
            <person name="Lebreton F."/>
            <person name="Walker B."/>
            <person name="Young S.K."/>
            <person name="Zeng Q."/>
            <person name="Gargeya S."/>
            <person name="Fitzgerald M."/>
            <person name="Haas B."/>
            <person name="Abouelleil A."/>
            <person name="Alvarado L."/>
            <person name="Arachchi H.M."/>
            <person name="Berlin A.M."/>
            <person name="Chapman S.B."/>
            <person name="Dewar J."/>
            <person name="Goldberg J."/>
            <person name="Griggs A."/>
            <person name="Gujja S."/>
            <person name="Hansen M."/>
            <person name="Howarth C."/>
            <person name="Imamovic A."/>
            <person name="Larimer J."/>
            <person name="McCowan C."/>
            <person name="Murphy C."/>
            <person name="Neiman D."/>
            <person name="Pearson M."/>
            <person name="Priest M."/>
            <person name="Roberts A."/>
            <person name="Saif S."/>
            <person name="Shea T."/>
            <person name="Sisk P."/>
            <person name="Sykes S."/>
            <person name="Wortman J."/>
            <person name="Nusbaum C."/>
            <person name="Birren B."/>
        </authorList>
    </citation>
    <scope>NUCLEOTIDE SEQUENCE [LARGE SCALE GENOMIC DNA]</scope>
    <source>
        <strain evidence="2 4">ATCC BAA-383</strain>
    </source>
</reference>
<accession>R2T988</accession>
<evidence type="ECO:0000313" key="3">
    <source>
        <dbReference type="EMBL" id="EOT73841.1"/>
    </source>
</evidence>
<keyword evidence="1" id="KW-0472">Membrane</keyword>
<dbReference type="EMBL" id="ASWB01000001">
    <property type="protein sequence ID" value="EOT73841.1"/>
    <property type="molecule type" value="Genomic_DNA"/>
</dbReference>
<reference evidence="3 5" key="2">
    <citation type="submission" date="2013-03" db="EMBL/GenBank/DDBJ databases">
        <title>The Genome Sequence of Enterococcus moraviensis BAA-383 (PacBio/Illumina hybrid assembly).</title>
        <authorList>
            <consortium name="The Broad Institute Genomics Platform"/>
            <consortium name="The Broad Institute Genome Sequencing Center for Infectious Disease"/>
            <person name="Earl A."/>
            <person name="Russ C."/>
            <person name="Gilmore M."/>
            <person name="Surin D."/>
            <person name="Walker B."/>
            <person name="Young S."/>
            <person name="Zeng Q."/>
            <person name="Gargeya S."/>
            <person name="Fitzgerald M."/>
            <person name="Haas B."/>
            <person name="Abouelleil A."/>
            <person name="Allen A.W."/>
            <person name="Alvarado L."/>
            <person name="Arachchi H.M."/>
            <person name="Berlin A.M."/>
            <person name="Chapman S.B."/>
            <person name="Gainer-Dewar J."/>
            <person name="Goldberg J."/>
            <person name="Griggs A."/>
            <person name="Gujja S."/>
            <person name="Hansen M."/>
            <person name="Howarth C."/>
            <person name="Imamovic A."/>
            <person name="Ireland A."/>
            <person name="Larimer J."/>
            <person name="McCowan C."/>
            <person name="Murphy C."/>
            <person name="Pearson M."/>
            <person name="Poon T.W."/>
            <person name="Priest M."/>
            <person name="Roberts A."/>
            <person name="Saif S."/>
            <person name="Shea T."/>
            <person name="Sisk P."/>
            <person name="Sykes S."/>
            <person name="Wortman J."/>
            <person name="Nusbaum C."/>
            <person name="Birren B."/>
        </authorList>
    </citation>
    <scope>NUCLEOTIDE SEQUENCE [LARGE SCALE GENOMIC DNA]</scope>
    <source>
        <strain evidence="3 5">ATCC BAA-383</strain>
    </source>
</reference>
<organism evidence="2 4">
    <name type="scientific">Enterococcus moraviensis ATCC BAA-383</name>
    <dbReference type="NCBI Taxonomy" id="1158609"/>
    <lineage>
        <taxon>Bacteria</taxon>
        <taxon>Bacillati</taxon>
        <taxon>Bacillota</taxon>
        <taxon>Bacilli</taxon>
        <taxon>Lactobacillales</taxon>
        <taxon>Enterococcaceae</taxon>
        <taxon>Enterococcus</taxon>
    </lineage>
</organism>
<dbReference type="STRING" id="155617.RV09_GL001322"/>